<protein>
    <submittedName>
        <fullName evidence="1">Uncharacterized protein</fullName>
    </submittedName>
</protein>
<gene>
    <name evidence="1" type="ORF">SAMN02745220_05227</name>
</gene>
<dbReference type="EMBL" id="FRFE01000065">
    <property type="protein sequence ID" value="SHO53615.1"/>
    <property type="molecule type" value="Genomic_DNA"/>
</dbReference>
<dbReference type="OrthoDB" id="5638364at2"/>
<dbReference type="RefSeq" id="WP_073617189.1">
    <property type="nucleotide sequence ID" value="NZ_FRFE01000065.1"/>
</dbReference>
<dbReference type="STRING" id="1121416.SAMN02745220_05227"/>
<dbReference type="Proteomes" id="UP000184603">
    <property type="component" value="Unassembled WGS sequence"/>
</dbReference>
<sequence length="148" mass="17945">MKIHLTKNEYRSLLEMLSMAEWVMHSHPTDSNENCQQYDSVIQKLLSFYQNFKCEDLVEHDKSHNKYYQTSIEDDESPVNILIKEYETEVFWEELTHRLAKRDLIEKHGRKEVAEMEQMERYEAILKETEKYYEEFEKAGIDNLKIDK</sequence>
<reference evidence="1 2" key="1">
    <citation type="submission" date="2016-12" db="EMBL/GenBank/DDBJ databases">
        <authorList>
            <person name="Song W.-J."/>
            <person name="Kurnit D.M."/>
        </authorList>
    </citation>
    <scope>NUCLEOTIDE SEQUENCE [LARGE SCALE GENOMIC DNA]</scope>
    <source>
        <strain evidence="1 2">DSM 18488</strain>
    </source>
</reference>
<name>A0A1M7YLV5_9BACT</name>
<accession>A0A1M7YLV5</accession>
<evidence type="ECO:0000313" key="1">
    <source>
        <dbReference type="EMBL" id="SHO53615.1"/>
    </source>
</evidence>
<organism evidence="1 2">
    <name type="scientific">Desulfopila aestuarii DSM 18488</name>
    <dbReference type="NCBI Taxonomy" id="1121416"/>
    <lineage>
        <taxon>Bacteria</taxon>
        <taxon>Pseudomonadati</taxon>
        <taxon>Thermodesulfobacteriota</taxon>
        <taxon>Desulfobulbia</taxon>
        <taxon>Desulfobulbales</taxon>
        <taxon>Desulfocapsaceae</taxon>
        <taxon>Desulfopila</taxon>
    </lineage>
</organism>
<keyword evidence="2" id="KW-1185">Reference proteome</keyword>
<proteinExistence type="predicted"/>
<evidence type="ECO:0000313" key="2">
    <source>
        <dbReference type="Proteomes" id="UP000184603"/>
    </source>
</evidence>
<dbReference type="AlphaFoldDB" id="A0A1M7YLV5"/>